<sequence>MLDQVMAKLTNFGAAVGSACLRGFKLFVIPPPLQCKAKSPKMVEKRLPLPGGV</sequence>
<reference evidence="1" key="2">
    <citation type="submission" date="2023-06" db="EMBL/GenBank/DDBJ databases">
        <authorList>
            <person name="Ma L."/>
            <person name="Liu K.-W."/>
            <person name="Li Z."/>
            <person name="Hsiao Y.-Y."/>
            <person name="Qi Y."/>
            <person name="Fu T."/>
            <person name="Tang G."/>
            <person name="Zhang D."/>
            <person name="Sun W.-H."/>
            <person name="Liu D.-K."/>
            <person name="Li Y."/>
            <person name="Chen G.-Z."/>
            <person name="Liu X.-D."/>
            <person name="Liao X.-Y."/>
            <person name="Jiang Y.-T."/>
            <person name="Yu X."/>
            <person name="Hao Y."/>
            <person name="Huang J."/>
            <person name="Zhao X.-W."/>
            <person name="Ke S."/>
            <person name="Chen Y.-Y."/>
            <person name="Wu W.-L."/>
            <person name="Hsu J.-L."/>
            <person name="Lin Y.-F."/>
            <person name="Huang M.-D."/>
            <person name="Li C.-Y."/>
            <person name="Huang L."/>
            <person name="Wang Z.-W."/>
            <person name="Zhao X."/>
            <person name="Zhong W.-Y."/>
            <person name="Peng D.-H."/>
            <person name="Ahmad S."/>
            <person name="Lan S."/>
            <person name="Zhang J.-S."/>
            <person name="Tsai W.-C."/>
            <person name="Van De Peer Y."/>
            <person name="Liu Z.-J."/>
        </authorList>
    </citation>
    <scope>NUCLEOTIDE SEQUENCE</scope>
    <source>
        <strain evidence="1">CP</strain>
        <tissue evidence="1">Leaves</tissue>
    </source>
</reference>
<evidence type="ECO:0000313" key="2">
    <source>
        <dbReference type="Proteomes" id="UP001180020"/>
    </source>
</evidence>
<comment type="caution">
    <text evidence="1">The sequence shown here is derived from an EMBL/GenBank/DDBJ whole genome shotgun (WGS) entry which is preliminary data.</text>
</comment>
<organism evidence="1 2">
    <name type="scientific">Acorus calamus</name>
    <name type="common">Sweet flag</name>
    <dbReference type="NCBI Taxonomy" id="4465"/>
    <lineage>
        <taxon>Eukaryota</taxon>
        <taxon>Viridiplantae</taxon>
        <taxon>Streptophyta</taxon>
        <taxon>Embryophyta</taxon>
        <taxon>Tracheophyta</taxon>
        <taxon>Spermatophyta</taxon>
        <taxon>Magnoliopsida</taxon>
        <taxon>Liliopsida</taxon>
        <taxon>Acoraceae</taxon>
        <taxon>Acorus</taxon>
    </lineage>
</organism>
<reference evidence="1" key="1">
    <citation type="journal article" date="2023" name="Nat. Commun.">
        <title>Diploid and tetraploid genomes of Acorus and the evolution of monocots.</title>
        <authorList>
            <person name="Ma L."/>
            <person name="Liu K.W."/>
            <person name="Li Z."/>
            <person name="Hsiao Y.Y."/>
            <person name="Qi Y."/>
            <person name="Fu T."/>
            <person name="Tang G.D."/>
            <person name="Zhang D."/>
            <person name="Sun W.H."/>
            <person name="Liu D.K."/>
            <person name="Li Y."/>
            <person name="Chen G.Z."/>
            <person name="Liu X.D."/>
            <person name="Liao X.Y."/>
            <person name="Jiang Y.T."/>
            <person name="Yu X."/>
            <person name="Hao Y."/>
            <person name="Huang J."/>
            <person name="Zhao X.W."/>
            <person name="Ke S."/>
            <person name="Chen Y.Y."/>
            <person name="Wu W.L."/>
            <person name="Hsu J.L."/>
            <person name="Lin Y.F."/>
            <person name="Huang M.D."/>
            <person name="Li C.Y."/>
            <person name="Huang L."/>
            <person name="Wang Z.W."/>
            <person name="Zhao X."/>
            <person name="Zhong W.Y."/>
            <person name="Peng D.H."/>
            <person name="Ahmad S."/>
            <person name="Lan S."/>
            <person name="Zhang J.S."/>
            <person name="Tsai W.C."/>
            <person name="Van de Peer Y."/>
            <person name="Liu Z.J."/>
        </authorList>
    </citation>
    <scope>NUCLEOTIDE SEQUENCE</scope>
    <source>
        <strain evidence="1">CP</strain>
    </source>
</reference>
<dbReference type="Proteomes" id="UP001180020">
    <property type="component" value="Unassembled WGS sequence"/>
</dbReference>
<protein>
    <submittedName>
        <fullName evidence="1">Uncharacterized protein</fullName>
    </submittedName>
</protein>
<keyword evidence="2" id="KW-1185">Reference proteome</keyword>
<evidence type="ECO:0000313" key="1">
    <source>
        <dbReference type="EMBL" id="KAK1318189.1"/>
    </source>
</evidence>
<dbReference type="AlphaFoldDB" id="A0AAV9EYS9"/>
<name>A0AAV9EYS9_ACOCL</name>
<accession>A0AAV9EYS9</accession>
<gene>
    <name evidence="1" type="ORF">QJS10_CPB04g01352</name>
</gene>
<proteinExistence type="predicted"/>
<dbReference type="EMBL" id="JAUJYO010000004">
    <property type="protein sequence ID" value="KAK1318189.1"/>
    <property type="molecule type" value="Genomic_DNA"/>
</dbReference>